<evidence type="ECO:0000259" key="4">
    <source>
        <dbReference type="PROSITE" id="PS01124"/>
    </source>
</evidence>
<dbReference type="SUPFAM" id="SSF46689">
    <property type="entry name" value="Homeodomain-like"/>
    <property type="match status" value="2"/>
</dbReference>
<evidence type="ECO:0000256" key="3">
    <source>
        <dbReference type="ARBA" id="ARBA00023163"/>
    </source>
</evidence>
<dbReference type="EMBL" id="JAJISC010000001">
    <property type="protein sequence ID" value="MCS2607960.1"/>
    <property type="molecule type" value="Genomic_DNA"/>
</dbReference>
<dbReference type="PRINTS" id="PR00032">
    <property type="entry name" value="HTHARAC"/>
</dbReference>
<evidence type="ECO:0000313" key="6">
    <source>
        <dbReference type="Proteomes" id="UP001165542"/>
    </source>
</evidence>
<dbReference type="Proteomes" id="UP001165542">
    <property type="component" value="Unassembled WGS sequence"/>
</dbReference>
<dbReference type="InterPro" id="IPR053142">
    <property type="entry name" value="PchR_regulatory_protein"/>
</dbReference>
<organism evidence="5 6">
    <name type="scientific">Halomonas dongshanensis</name>
    <dbReference type="NCBI Taxonomy" id="2890835"/>
    <lineage>
        <taxon>Bacteria</taxon>
        <taxon>Pseudomonadati</taxon>
        <taxon>Pseudomonadota</taxon>
        <taxon>Gammaproteobacteria</taxon>
        <taxon>Oceanospirillales</taxon>
        <taxon>Halomonadaceae</taxon>
        <taxon>Halomonas</taxon>
    </lineage>
</organism>
<dbReference type="SMART" id="SM00342">
    <property type="entry name" value="HTH_ARAC"/>
    <property type="match status" value="1"/>
</dbReference>
<reference evidence="5" key="1">
    <citation type="submission" date="2021-11" db="EMBL/GenBank/DDBJ databases">
        <title>Halomonas sp., isolated from a coastal aquaculture zone in Dongshan Bay.</title>
        <authorList>
            <person name="Lin W."/>
        </authorList>
    </citation>
    <scope>NUCLEOTIDE SEQUENCE</scope>
    <source>
        <strain evidence="5">Yzlin-01</strain>
    </source>
</reference>
<dbReference type="Pfam" id="PF12833">
    <property type="entry name" value="HTH_18"/>
    <property type="match status" value="1"/>
</dbReference>
<dbReference type="RefSeq" id="WP_259034463.1">
    <property type="nucleotide sequence ID" value="NZ_JAJISC010000001.1"/>
</dbReference>
<name>A0ABT2E8S2_9GAMM</name>
<evidence type="ECO:0000313" key="5">
    <source>
        <dbReference type="EMBL" id="MCS2607960.1"/>
    </source>
</evidence>
<accession>A0ABT2E8S2</accession>
<gene>
    <name evidence="5" type="ORF">LLY24_01315</name>
</gene>
<protein>
    <submittedName>
        <fullName evidence="5">AraC family transcriptional regulator</fullName>
    </submittedName>
</protein>
<keyword evidence="1" id="KW-0805">Transcription regulation</keyword>
<keyword evidence="6" id="KW-1185">Reference proteome</keyword>
<sequence>MSAITSLTPTTLRQLGERFGIEYPGLGGHAQQPLALGSVSDVPLPPALHMTLSDLDVRRGYVSRSTQSVPWFVCVVLEGHIRVQQAPTPLTLRPGQALCAHFTAKAPLVVEQPAQARLRTLNVAVLATAPYALPDPTGPHLGTWDVPTTLFDQLTPLACQPLGDWRRALHWQGLLLQLLASGLPEAVSSPTAPPADLPQRDRERLAKLHERLRTDPMADYSLAALAVEVAMSPSSLRQKFRALYGYSIFDYLRHCRLQLAYAALTQGMSVQQAAHACGYRHASNFTTAFRRTFGVSPQQVRRIVRH</sequence>
<evidence type="ECO:0000256" key="2">
    <source>
        <dbReference type="ARBA" id="ARBA00023125"/>
    </source>
</evidence>
<feature type="domain" description="HTH araC/xylS-type" evidence="4">
    <location>
        <begin position="206"/>
        <end position="303"/>
    </location>
</feature>
<dbReference type="InterPro" id="IPR009057">
    <property type="entry name" value="Homeodomain-like_sf"/>
</dbReference>
<evidence type="ECO:0000256" key="1">
    <source>
        <dbReference type="ARBA" id="ARBA00023015"/>
    </source>
</evidence>
<dbReference type="Gene3D" id="1.10.10.60">
    <property type="entry name" value="Homeodomain-like"/>
    <property type="match status" value="1"/>
</dbReference>
<dbReference type="PROSITE" id="PS01124">
    <property type="entry name" value="HTH_ARAC_FAMILY_2"/>
    <property type="match status" value="1"/>
</dbReference>
<dbReference type="PANTHER" id="PTHR47893:SF1">
    <property type="entry name" value="REGULATORY PROTEIN PCHR"/>
    <property type="match status" value="1"/>
</dbReference>
<comment type="caution">
    <text evidence="5">The sequence shown here is derived from an EMBL/GenBank/DDBJ whole genome shotgun (WGS) entry which is preliminary data.</text>
</comment>
<keyword evidence="3" id="KW-0804">Transcription</keyword>
<dbReference type="InterPro" id="IPR020449">
    <property type="entry name" value="Tscrpt_reg_AraC-type_HTH"/>
</dbReference>
<dbReference type="InterPro" id="IPR018060">
    <property type="entry name" value="HTH_AraC"/>
</dbReference>
<dbReference type="PANTHER" id="PTHR47893">
    <property type="entry name" value="REGULATORY PROTEIN PCHR"/>
    <property type="match status" value="1"/>
</dbReference>
<proteinExistence type="predicted"/>
<keyword evidence="2" id="KW-0238">DNA-binding</keyword>